<feature type="region of interest" description="Disordered" evidence="1">
    <location>
        <begin position="82"/>
        <end position="140"/>
    </location>
</feature>
<feature type="region of interest" description="Disordered" evidence="1">
    <location>
        <begin position="1"/>
        <end position="34"/>
    </location>
</feature>
<keyword evidence="4" id="KW-1185">Reference proteome</keyword>
<gene>
    <name evidence="3" type="ORF">DZC73_20040</name>
</gene>
<evidence type="ECO:0000313" key="4">
    <source>
        <dbReference type="Proteomes" id="UP000267464"/>
    </source>
</evidence>
<feature type="compositionally biased region" description="Basic and acidic residues" evidence="1">
    <location>
        <begin position="112"/>
        <end position="140"/>
    </location>
</feature>
<evidence type="ECO:0000256" key="1">
    <source>
        <dbReference type="SAM" id="MobiDB-lite"/>
    </source>
</evidence>
<evidence type="ECO:0000313" key="3">
    <source>
        <dbReference type="EMBL" id="RQP23385.1"/>
    </source>
</evidence>
<keyword evidence="2" id="KW-1133">Transmembrane helix</keyword>
<reference evidence="3 4" key="1">
    <citation type="submission" date="2018-08" db="EMBL/GenBank/DDBJ databases">
        <authorList>
            <person name="Khan S.A."/>
            <person name="Jeon C.O."/>
            <person name="Chun B.H."/>
            <person name="Jeong S.E."/>
        </authorList>
    </citation>
    <scope>NUCLEOTIDE SEQUENCE [LARGE SCALE GENOMIC DNA]</scope>
    <source>
        <strain evidence="3 4">S-16</strain>
    </source>
</reference>
<dbReference type="AlphaFoldDB" id="A0A3N7JWY3"/>
<dbReference type="EMBL" id="QUSW01000005">
    <property type="protein sequence ID" value="RQP23385.1"/>
    <property type="molecule type" value="Genomic_DNA"/>
</dbReference>
<proteinExistence type="predicted"/>
<protein>
    <submittedName>
        <fullName evidence="3">Uncharacterized protein</fullName>
    </submittedName>
</protein>
<name>A0A3N7JWY3_9BURK</name>
<dbReference type="RefSeq" id="WP_124542139.1">
    <property type="nucleotide sequence ID" value="NZ_QUSW01000005.1"/>
</dbReference>
<comment type="caution">
    <text evidence="3">The sequence shown here is derived from an EMBL/GenBank/DDBJ whole genome shotgun (WGS) entry which is preliminary data.</text>
</comment>
<feature type="compositionally biased region" description="Low complexity" evidence="1">
    <location>
        <begin position="82"/>
        <end position="92"/>
    </location>
</feature>
<dbReference type="Proteomes" id="UP000267464">
    <property type="component" value="Unassembled WGS sequence"/>
</dbReference>
<accession>A0A3N7JWY3</accession>
<organism evidence="3 4">
    <name type="scientific">Piscinibacter terrae</name>
    <dbReference type="NCBI Taxonomy" id="2496871"/>
    <lineage>
        <taxon>Bacteria</taxon>
        <taxon>Pseudomonadati</taxon>
        <taxon>Pseudomonadota</taxon>
        <taxon>Betaproteobacteria</taxon>
        <taxon>Burkholderiales</taxon>
        <taxon>Sphaerotilaceae</taxon>
        <taxon>Piscinibacter</taxon>
    </lineage>
</organism>
<evidence type="ECO:0000256" key="2">
    <source>
        <dbReference type="SAM" id="Phobius"/>
    </source>
</evidence>
<keyword evidence="2" id="KW-0472">Membrane</keyword>
<sequence>MAVQDHESDWQDTQQSGQPGVAPTHEVHRPAAQPQPLSWRHPLVLTLVALSIVAVLTLGVRGCTERKARLAREEMARVNAQTAHQMQLQAEQQQREEIARQQARQAALDQQEAAKRQAAREREQQEEAARRAEVAEAERKEQAWAKFYRKPASCNDAMTMACTNDYIRAKRDFERKYAKGEL</sequence>
<reference evidence="3 4" key="2">
    <citation type="submission" date="2018-12" db="EMBL/GenBank/DDBJ databases">
        <title>Rhizobacter gummiphilus sp. nov., a rubber-degrading bacterium isolated from the soil of a botanical garden in Japan.</title>
        <authorList>
            <person name="Shunsuke S.S."/>
        </authorList>
    </citation>
    <scope>NUCLEOTIDE SEQUENCE [LARGE SCALE GENOMIC DNA]</scope>
    <source>
        <strain evidence="3 4">S-16</strain>
    </source>
</reference>
<keyword evidence="2" id="KW-0812">Transmembrane</keyword>
<feature type="transmembrane region" description="Helical" evidence="2">
    <location>
        <begin position="43"/>
        <end position="63"/>
    </location>
</feature>
<feature type="compositionally biased region" description="Low complexity" evidence="1">
    <location>
        <begin position="100"/>
        <end position="111"/>
    </location>
</feature>